<evidence type="ECO:0000313" key="2">
    <source>
        <dbReference type="Proteomes" id="UP000191691"/>
    </source>
</evidence>
<protein>
    <submittedName>
        <fullName evidence="1">Uncharacterized protein</fullName>
    </submittedName>
</protein>
<name>A0A1V6UM46_PENNA</name>
<sequence>MNRLKTSVG</sequence>
<gene>
    <name evidence="1" type="ORF">PENNAL_c0769G05786</name>
</gene>
<organism evidence="1 2">
    <name type="scientific">Penicillium nalgiovense</name>
    <dbReference type="NCBI Taxonomy" id="60175"/>
    <lineage>
        <taxon>Eukaryota</taxon>
        <taxon>Fungi</taxon>
        <taxon>Dikarya</taxon>
        <taxon>Ascomycota</taxon>
        <taxon>Pezizomycotina</taxon>
        <taxon>Eurotiomycetes</taxon>
        <taxon>Eurotiomycetidae</taxon>
        <taxon>Eurotiales</taxon>
        <taxon>Aspergillaceae</taxon>
        <taxon>Penicillium</taxon>
    </lineage>
</organism>
<keyword evidence="2" id="KW-1185">Reference proteome</keyword>
<accession>A0A1V6UM46</accession>
<evidence type="ECO:0000313" key="1">
    <source>
        <dbReference type="EMBL" id="OQE39504.1"/>
    </source>
</evidence>
<dbReference type="Proteomes" id="UP000191691">
    <property type="component" value="Unassembled WGS sequence"/>
</dbReference>
<reference evidence="2" key="1">
    <citation type="journal article" date="2017" name="Nat. Microbiol.">
        <title>Global analysis of biosynthetic gene clusters reveals vast potential of secondary metabolite production in Penicillium species.</title>
        <authorList>
            <person name="Nielsen J.C."/>
            <person name="Grijseels S."/>
            <person name="Prigent S."/>
            <person name="Ji B."/>
            <person name="Dainat J."/>
            <person name="Nielsen K.F."/>
            <person name="Frisvad J.C."/>
            <person name="Workman M."/>
            <person name="Nielsen J."/>
        </authorList>
    </citation>
    <scope>NUCLEOTIDE SEQUENCE [LARGE SCALE GENOMIC DNA]</scope>
    <source>
        <strain evidence="2">IBT 13039</strain>
    </source>
</reference>
<proteinExistence type="predicted"/>
<dbReference type="EMBL" id="MOOB01000769">
    <property type="protein sequence ID" value="OQE39504.1"/>
    <property type="molecule type" value="Genomic_DNA"/>
</dbReference>
<comment type="caution">
    <text evidence="1">The sequence shown here is derived from an EMBL/GenBank/DDBJ whole genome shotgun (WGS) entry which is preliminary data.</text>
</comment>